<dbReference type="AlphaFoldDB" id="X6NTN9"/>
<comment type="similarity">
    <text evidence="1">Belongs to the short-chain dehydrogenases/reductases (SDR) family.</text>
</comment>
<feature type="compositionally biased region" description="Polar residues" evidence="4">
    <location>
        <begin position="336"/>
        <end position="348"/>
    </location>
</feature>
<evidence type="ECO:0000313" key="6">
    <source>
        <dbReference type="Proteomes" id="UP000023152"/>
    </source>
</evidence>
<dbReference type="Proteomes" id="UP000023152">
    <property type="component" value="Unassembled WGS sequence"/>
</dbReference>
<evidence type="ECO:0000313" key="5">
    <source>
        <dbReference type="EMBL" id="ETO29318.1"/>
    </source>
</evidence>
<name>X6NTN9_RETFI</name>
<dbReference type="InterPro" id="IPR036291">
    <property type="entry name" value="NAD(P)-bd_dom_sf"/>
</dbReference>
<comment type="caution">
    <text evidence="5">The sequence shown here is derived from an EMBL/GenBank/DDBJ whole genome shotgun (WGS) entry which is preliminary data.</text>
</comment>
<feature type="region of interest" description="Disordered" evidence="4">
    <location>
        <begin position="336"/>
        <end position="410"/>
    </location>
</feature>
<dbReference type="InterPro" id="IPR020904">
    <property type="entry name" value="Sc_DH/Rdtase_CS"/>
</dbReference>
<dbReference type="PANTHER" id="PTHR44196">
    <property type="entry name" value="DEHYDROGENASE/REDUCTASE SDR FAMILY MEMBER 7B"/>
    <property type="match status" value="1"/>
</dbReference>
<keyword evidence="6" id="KW-1185">Reference proteome</keyword>
<comment type="function">
    <text evidence="3">Putative oxidoreductase.</text>
</comment>
<dbReference type="PANTHER" id="PTHR44196:SF1">
    <property type="entry name" value="DEHYDROGENASE_REDUCTASE SDR FAMILY MEMBER 7B"/>
    <property type="match status" value="1"/>
</dbReference>
<dbReference type="InterPro" id="IPR002347">
    <property type="entry name" value="SDR_fam"/>
</dbReference>
<feature type="compositionally biased region" description="Low complexity" evidence="4">
    <location>
        <begin position="363"/>
        <end position="380"/>
    </location>
</feature>
<sequence length="410" mass="45901">KRHKKDIYKFCLLCNVQTFFFSYVTNKQHEETKAKKKKKCVHVVNIVDVGPGASSGLGEHLAYELARRNPECTLFLQGRKRESLRAVVKTCMEKYGCTSVSTFVCDVRIRDTLVKWILTCDEMKPLDLVIANAGVDAANAEEIGKDYVSQLSQMFEVNVVGAVNTILPIIPRMQQREHGHIALMSSIGSYGNQNVASSYNATKAFIRLLGENLSWVLRYKNIDVTVINPGWVKTNLIAKLQDKHDWRWEVAIDAEDAAVQIVDGLCRGVSSIDFPWYTWFMAWYSGGIHPTFRNALAYSCCRIPSWQADKKFPSQPKNIKLRKADTVTELKHVVNRDSTLTGKPNSVSIHGGDNDDNDDNDNNDNNNNNNSNLPEESPPLSTLPPLPVNLAFNHSAPNDSNLAIPGSDFT</sequence>
<protein>
    <submittedName>
        <fullName evidence="5">Oxidoreductase, short chain dehydrogenase</fullName>
    </submittedName>
</protein>
<reference evidence="5 6" key="1">
    <citation type="journal article" date="2013" name="Curr. Biol.">
        <title>The Genome of the Foraminiferan Reticulomyxa filosa.</title>
        <authorList>
            <person name="Glockner G."/>
            <person name="Hulsmann N."/>
            <person name="Schleicher M."/>
            <person name="Noegel A.A."/>
            <person name="Eichinger L."/>
            <person name="Gallinger C."/>
            <person name="Pawlowski J."/>
            <person name="Sierra R."/>
            <person name="Euteneuer U."/>
            <person name="Pillet L."/>
            <person name="Moustafa A."/>
            <person name="Platzer M."/>
            <person name="Groth M."/>
            <person name="Szafranski K."/>
            <person name="Schliwa M."/>
        </authorList>
    </citation>
    <scope>NUCLEOTIDE SEQUENCE [LARGE SCALE GENOMIC DNA]</scope>
</reference>
<dbReference type="Pfam" id="PF00106">
    <property type="entry name" value="adh_short"/>
    <property type="match status" value="1"/>
</dbReference>
<organism evidence="5 6">
    <name type="scientific">Reticulomyxa filosa</name>
    <dbReference type="NCBI Taxonomy" id="46433"/>
    <lineage>
        <taxon>Eukaryota</taxon>
        <taxon>Sar</taxon>
        <taxon>Rhizaria</taxon>
        <taxon>Retaria</taxon>
        <taxon>Foraminifera</taxon>
        <taxon>Monothalamids</taxon>
        <taxon>Reticulomyxidae</taxon>
        <taxon>Reticulomyxa</taxon>
    </lineage>
</organism>
<dbReference type="EMBL" id="ASPP01006120">
    <property type="protein sequence ID" value="ETO29318.1"/>
    <property type="molecule type" value="Genomic_DNA"/>
</dbReference>
<dbReference type="PROSITE" id="PS00061">
    <property type="entry name" value="ADH_SHORT"/>
    <property type="match status" value="1"/>
</dbReference>
<dbReference type="GO" id="GO:0016491">
    <property type="term" value="F:oxidoreductase activity"/>
    <property type="evidence" value="ECO:0007669"/>
    <property type="project" value="UniProtKB-KW"/>
</dbReference>
<feature type="non-terminal residue" evidence="5">
    <location>
        <position position="1"/>
    </location>
</feature>
<dbReference type="Gene3D" id="3.40.50.720">
    <property type="entry name" value="NAD(P)-binding Rossmann-like Domain"/>
    <property type="match status" value="1"/>
</dbReference>
<evidence type="ECO:0000256" key="4">
    <source>
        <dbReference type="SAM" id="MobiDB-lite"/>
    </source>
</evidence>
<evidence type="ECO:0000256" key="1">
    <source>
        <dbReference type="ARBA" id="ARBA00006484"/>
    </source>
</evidence>
<accession>X6NTN9</accession>
<dbReference type="OrthoDB" id="2102561at2759"/>
<gene>
    <name evidence="5" type="ORF">RFI_07806</name>
</gene>
<keyword evidence="2" id="KW-0560">Oxidoreductase</keyword>
<proteinExistence type="inferred from homology"/>
<dbReference type="PRINTS" id="PR00081">
    <property type="entry name" value="GDHRDH"/>
</dbReference>
<evidence type="ECO:0000256" key="3">
    <source>
        <dbReference type="ARBA" id="ARBA00037096"/>
    </source>
</evidence>
<dbReference type="GO" id="GO:0016020">
    <property type="term" value="C:membrane"/>
    <property type="evidence" value="ECO:0007669"/>
    <property type="project" value="TreeGrafter"/>
</dbReference>
<dbReference type="SUPFAM" id="SSF51735">
    <property type="entry name" value="NAD(P)-binding Rossmann-fold domains"/>
    <property type="match status" value="1"/>
</dbReference>
<evidence type="ECO:0000256" key="2">
    <source>
        <dbReference type="ARBA" id="ARBA00023002"/>
    </source>
</evidence>